<sequence>MSVRLLLPLVGSLLLRQAAAHAGHLHAGGSEEGETFGLGSAAAAAAAGSGGGGGAQLQQEQMTQPWYGLAFGVVVVSALSHLVGLLFVFVPHIRQAYFDKSRASSAAICCLLGGCGGILLQLGITLFADSSSIFDKAVSSNGSAFATLSFFAGMAVVALCDVIVLCFTARRRGSQQRRRAQEAGEGYKPTASISRDVTTANGCSNDGPSCPGVPMKDRLQPGSNGDVETGRNDAAAAADEEGFSAVPTMEARTDVTTDGSVTPPAKAASDGAIDRLARAGIIASISVALHNLAEGIAVFLSTALSPSLGAALAVGMIIHNVLEGFAVAAPIYVSSGLRKALLVSTVPVVTEIAAAAIAYGVLMALGADVQVPLSLYGALFAIAAGMLAYIALAHMLPASLKLANSAGARESAERWCIGGLIVGMLALSLVVLAIDS</sequence>
<evidence type="ECO:0000256" key="7">
    <source>
        <dbReference type="SAM" id="SignalP"/>
    </source>
</evidence>
<dbReference type="STRING" id="1169540.A0A0G4EJX2"/>
<feature type="signal peptide" evidence="7">
    <location>
        <begin position="1"/>
        <end position="20"/>
    </location>
</feature>
<evidence type="ECO:0000313" key="8">
    <source>
        <dbReference type="EMBL" id="CEL97730.1"/>
    </source>
</evidence>
<protein>
    <submittedName>
        <fullName evidence="8">Uncharacterized protein</fullName>
    </submittedName>
</protein>
<feature type="transmembrane region" description="Helical" evidence="6">
    <location>
        <begin position="281"/>
        <end position="304"/>
    </location>
</feature>
<feature type="region of interest" description="Disordered" evidence="5">
    <location>
        <begin position="196"/>
        <end position="267"/>
    </location>
</feature>
<gene>
    <name evidence="8" type="ORF">Vbra_12315</name>
</gene>
<evidence type="ECO:0000256" key="4">
    <source>
        <dbReference type="ARBA" id="ARBA00023136"/>
    </source>
</evidence>
<organism evidence="8 9">
    <name type="scientific">Vitrella brassicaformis (strain CCMP3155)</name>
    <dbReference type="NCBI Taxonomy" id="1169540"/>
    <lineage>
        <taxon>Eukaryota</taxon>
        <taxon>Sar</taxon>
        <taxon>Alveolata</taxon>
        <taxon>Colpodellida</taxon>
        <taxon>Vitrellaceae</taxon>
        <taxon>Vitrella</taxon>
    </lineage>
</organism>
<feature type="transmembrane region" description="Helical" evidence="6">
    <location>
        <begin position="310"/>
        <end position="333"/>
    </location>
</feature>
<feature type="compositionally biased region" description="Polar residues" evidence="5">
    <location>
        <begin position="196"/>
        <end position="207"/>
    </location>
</feature>
<feature type="transmembrane region" description="Helical" evidence="6">
    <location>
        <begin position="415"/>
        <end position="434"/>
    </location>
</feature>
<feature type="transmembrane region" description="Helical" evidence="6">
    <location>
        <begin position="144"/>
        <end position="169"/>
    </location>
</feature>
<dbReference type="VEuPathDB" id="CryptoDB:Vbra_12315"/>
<dbReference type="PhylomeDB" id="A0A0G4EJX2"/>
<reference evidence="8 9" key="1">
    <citation type="submission" date="2014-11" db="EMBL/GenBank/DDBJ databases">
        <authorList>
            <person name="Zhu J."/>
            <person name="Qi W."/>
            <person name="Song R."/>
        </authorList>
    </citation>
    <scope>NUCLEOTIDE SEQUENCE [LARGE SCALE GENOMIC DNA]</scope>
</reference>
<feature type="transmembrane region" description="Helical" evidence="6">
    <location>
        <begin position="373"/>
        <end position="394"/>
    </location>
</feature>
<dbReference type="Pfam" id="PF02535">
    <property type="entry name" value="Zip"/>
    <property type="match status" value="1"/>
</dbReference>
<keyword evidence="4 6" id="KW-0472">Membrane</keyword>
<evidence type="ECO:0000256" key="2">
    <source>
        <dbReference type="ARBA" id="ARBA00022692"/>
    </source>
</evidence>
<dbReference type="GO" id="GO:0016020">
    <property type="term" value="C:membrane"/>
    <property type="evidence" value="ECO:0007669"/>
    <property type="project" value="UniProtKB-SubCell"/>
</dbReference>
<dbReference type="Proteomes" id="UP000041254">
    <property type="component" value="Unassembled WGS sequence"/>
</dbReference>
<feature type="chain" id="PRO_5005187431" evidence="7">
    <location>
        <begin position="21"/>
        <end position="436"/>
    </location>
</feature>
<dbReference type="InterPro" id="IPR003689">
    <property type="entry name" value="ZIP"/>
</dbReference>
<keyword evidence="3 6" id="KW-1133">Transmembrane helix</keyword>
<feature type="transmembrane region" description="Helical" evidence="6">
    <location>
        <begin position="103"/>
        <end position="124"/>
    </location>
</feature>
<dbReference type="AlphaFoldDB" id="A0A0G4EJX2"/>
<evidence type="ECO:0000256" key="5">
    <source>
        <dbReference type="SAM" id="MobiDB-lite"/>
    </source>
</evidence>
<evidence type="ECO:0000256" key="3">
    <source>
        <dbReference type="ARBA" id="ARBA00022989"/>
    </source>
</evidence>
<feature type="transmembrane region" description="Helical" evidence="6">
    <location>
        <begin position="340"/>
        <end position="367"/>
    </location>
</feature>
<keyword evidence="7" id="KW-0732">Signal</keyword>
<keyword evidence="2 6" id="KW-0812">Transmembrane</keyword>
<name>A0A0G4EJX2_VITBC</name>
<comment type="subcellular location">
    <subcellularLocation>
        <location evidence="1">Membrane</location>
        <topology evidence="1">Multi-pass membrane protein</topology>
    </subcellularLocation>
</comment>
<proteinExistence type="predicted"/>
<dbReference type="GO" id="GO:0005385">
    <property type="term" value="F:zinc ion transmembrane transporter activity"/>
    <property type="evidence" value="ECO:0007669"/>
    <property type="project" value="TreeGrafter"/>
</dbReference>
<dbReference type="PANTHER" id="PTHR11040:SF205">
    <property type="entry name" value="ZINC TRANSPORTER ZUPT"/>
    <property type="match status" value="1"/>
</dbReference>
<keyword evidence="9" id="KW-1185">Reference proteome</keyword>
<evidence type="ECO:0000256" key="6">
    <source>
        <dbReference type="SAM" id="Phobius"/>
    </source>
</evidence>
<dbReference type="PANTHER" id="PTHR11040">
    <property type="entry name" value="ZINC/IRON TRANSPORTER"/>
    <property type="match status" value="1"/>
</dbReference>
<feature type="transmembrane region" description="Helical" evidence="6">
    <location>
        <begin position="66"/>
        <end position="91"/>
    </location>
</feature>
<dbReference type="EMBL" id="CDMY01000255">
    <property type="protein sequence ID" value="CEL97730.1"/>
    <property type="molecule type" value="Genomic_DNA"/>
</dbReference>
<evidence type="ECO:0000256" key="1">
    <source>
        <dbReference type="ARBA" id="ARBA00004141"/>
    </source>
</evidence>
<dbReference type="OrthoDB" id="262547at2759"/>
<accession>A0A0G4EJX2</accession>
<evidence type="ECO:0000313" key="9">
    <source>
        <dbReference type="Proteomes" id="UP000041254"/>
    </source>
</evidence>
<dbReference type="InParanoid" id="A0A0G4EJX2"/>